<dbReference type="OrthoDB" id="25827at2157"/>
<evidence type="ECO:0000313" key="2">
    <source>
        <dbReference type="Proteomes" id="UP000008138"/>
    </source>
</evidence>
<dbReference type="KEGG" id="tuz:TUZN_0819"/>
<name>F2L556_THEU7</name>
<dbReference type="STRING" id="999630.TUZN_0819"/>
<dbReference type="EMBL" id="CP002590">
    <property type="protein sequence ID" value="AEA12305.1"/>
    <property type="molecule type" value="Genomic_DNA"/>
</dbReference>
<organism evidence="1 2">
    <name type="scientific">Thermoproteus uzoniensis (strain 768-20)</name>
    <dbReference type="NCBI Taxonomy" id="999630"/>
    <lineage>
        <taxon>Archaea</taxon>
        <taxon>Thermoproteota</taxon>
        <taxon>Thermoprotei</taxon>
        <taxon>Thermoproteales</taxon>
        <taxon>Thermoproteaceae</taxon>
        <taxon>Thermoproteus</taxon>
    </lineage>
</organism>
<sequence>MKNITVALVNDVIETIHRLKRQEVMTSDEIQEFLKRARPDITEAEIRKALMVLELYGKIHVRRLVKGGKEIYQVVKRR</sequence>
<proteinExistence type="predicted"/>
<gene>
    <name evidence="1" type="ordered locus">TUZN_0819</name>
</gene>
<reference key="2">
    <citation type="submission" date="2011-03" db="EMBL/GenBank/DDBJ databases">
        <title>Complete genome sequence of the thermoacidophilic crenarchaeon Thermoproteus uzoniensis 768-20.</title>
        <authorList>
            <person name="Mardanov A.V."/>
            <person name="Gumerov V.M."/>
            <person name="Beletsky A.V."/>
            <person name="Prokofeva M.I."/>
            <person name="Bonch-Osmolovskaya E.A."/>
            <person name="Ravin N.V."/>
            <person name="Skryabin K.G."/>
        </authorList>
    </citation>
    <scope>NUCLEOTIDE SEQUENCE</scope>
    <source>
        <strain>768-20</strain>
    </source>
</reference>
<dbReference type="AlphaFoldDB" id="F2L556"/>
<protein>
    <recommendedName>
        <fullName evidence="3">ArsR family transcriptional regulator</fullName>
    </recommendedName>
</protein>
<keyword evidence="2" id="KW-1185">Reference proteome</keyword>
<dbReference type="Proteomes" id="UP000008138">
    <property type="component" value="Chromosome"/>
</dbReference>
<evidence type="ECO:0008006" key="3">
    <source>
        <dbReference type="Google" id="ProtNLM"/>
    </source>
</evidence>
<dbReference type="HOGENOM" id="CLU_2695919_0_0_2"/>
<dbReference type="GeneID" id="10360354"/>
<accession>F2L556</accession>
<dbReference type="eggNOG" id="arCOG05445">
    <property type="taxonomic scope" value="Archaea"/>
</dbReference>
<reference evidence="1 2" key="1">
    <citation type="journal article" date="2011" name="J. Bacteriol.">
        <title>Complete genome sequence of the thermoacidophilic crenarchaeon Thermoproteus uzoniensis 768-20.</title>
        <authorList>
            <person name="Mardanov A.V."/>
            <person name="Gumerov V.M."/>
            <person name="Beletsky A.V."/>
            <person name="Prokofeva M.I."/>
            <person name="Bonch-Osmolovskaya E.A."/>
            <person name="Ravin N.V."/>
            <person name="Skryabin K.G."/>
        </authorList>
    </citation>
    <scope>NUCLEOTIDE SEQUENCE [LARGE SCALE GENOMIC DNA]</scope>
    <source>
        <strain evidence="1 2">768-20</strain>
    </source>
</reference>
<dbReference type="RefSeq" id="WP_013679641.1">
    <property type="nucleotide sequence ID" value="NC_015315.1"/>
</dbReference>
<evidence type="ECO:0000313" key="1">
    <source>
        <dbReference type="EMBL" id="AEA12305.1"/>
    </source>
</evidence>